<dbReference type="InterPro" id="IPR003378">
    <property type="entry name" value="Fringe-like_glycosylTrfase"/>
</dbReference>
<evidence type="ECO:0000256" key="12">
    <source>
        <dbReference type="SAM" id="Phobius"/>
    </source>
</evidence>
<dbReference type="Gene3D" id="3.90.550.50">
    <property type="match status" value="1"/>
</dbReference>
<keyword evidence="8" id="KW-0547">Nucleotide-binding</keyword>
<dbReference type="PANTHER" id="PTHR23033:SF14">
    <property type="entry name" value="GLYCOPROTEIN-N-ACETYLGALACTOSAMINE 3-BETA-GALACTOSYLTRANSFERASE 1-RELATED"/>
    <property type="match status" value="1"/>
</dbReference>
<feature type="transmembrane region" description="Helical" evidence="12">
    <location>
        <begin position="16"/>
        <end position="39"/>
    </location>
</feature>
<dbReference type="GO" id="GO:0016263">
    <property type="term" value="F:glycoprotein-N-acetylgalactosamine 3-beta-galactosyltransferase activity"/>
    <property type="evidence" value="ECO:0007669"/>
    <property type="project" value="UniProtKB-EC"/>
</dbReference>
<gene>
    <name evidence="15" type="primary">LOC115626464</name>
</gene>
<name>A0A6J2TMB8_DROLE</name>
<dbReference type="AlphaFoldDB" id="A0A6J2TMB8"/>
<evidence type="ECO:0000256" key="11">
    <source>
        <dbReference type="ARBA" id="ARBA00023136"/>
    </source>
</evidence>
<organism evidence="14 15">
    <name type="scientific">Drosophila lebanonensis</name>
    <name type="common">Fruit fly</name>
    <name type="synonym">Scaptodrosophila lebanonensis</name>
    <dbReference type="NCBI Taxonomy" id="7225"/>
    <lineage>
        <taxon>Eukaryota</taxon>
        <taxon>Metazoa</taxon>
        <taxon>Ecdysozoa</taxon>
        <taxon>Arthropoda</taxon>
        <taxon>Hexapoda</taxon>
        <taxon>Insecta</taxon>
        <taxon>Pterygota</taxon>
        <taxon>Neoptera</taxon>
        <taxon>Endopterygota</taxon>
        <taxon>Diptera</taxon>
        <taxon>Brachycera</taxon>
        <taxon>Muscomorpha</taxon>
        <taxon>Ephydroidea</taxon>
        <taxon>Drosophilidae</taxon>
        <taxon>Scaptodrosophila</taxon>
    </lineage>
</organism>
<keyword evidence="11 12" id="KW-0472">Membrane</keyword>
<reference evidence="15" key="1">
    <citation type="submission" date="2025-08" db="UniProtKB">
        <authorList>
            <consortium name="RefSeq"/>
        </authorList>
    </citation>
    <scope>IDENTIFICATION</scope>
    <source>
        <strain evidence="15">11010-0011.00</strain>
        <tissue evidence="15">Whole body</tissue>
    </source>
</reference>
<keyword evidence="10 12" id="KW-1133">Transmembrane helix</keyword>
<dbReference type="GeneID" id="115626464"/>
<dbReference type="SUPFAM" id="SSF53448">
    <property type="entry name" value="Nucleotide-diphospho-sugar transferases"/>
    <property type="match status" value="1"/>
</dbReference>
<evidence type="ECO:0000256" key="5">
    <source>
        <dbReference type="ARBA" id="ARBA00022676"/>
    </source>
</evidence>
<evidence type="ECO:0000256" key="10">
    <source>
        <dbReference type="ARBA" id="ARBA00022989"/>
    </source>
</evidence>
<keyword evidence="6" id="KW-0808">Transferase</keyword>
<protein>
    <recommendedName>
        <fullName evidence="4">N-acetylgalactosaminide beta-1,3-galactosyltransferase</fullName>
        <ecNumber evidence="4">2.4.1.122</ecNumber>
    </recommendedName>
</protein>
<comment type="subcellular location">
    <subcellularLocation>
        <location evidence="1">Membrane</location>
        <topology evidence="1">Single-pass type II membrane protein</topology>
    </subcellularLocation>
</comment>
<dbReference type="Pfam" id="PF02434">
    <property type="entry name" value="Fringe"/>
    <property type="match status" value="1"/>
</dbReference>
<comment type="pathway">
    <text evidence="2">Protein modification; protein glycosylation.</text>
</comment>
<feature type="domain" description="Fringe-like glycosyltransferase" evidence="13">
    <location>
        <begin position="76"/>
        <end position="248"/>
    </location>
</feature>
<evidence type="ECO:0000256" key="4">
    <source>
        <dbReference type="ARBA" id="ARBA00012557"/>
    </source>
</evidence>
<evidence type="ECO:0000256" key="2">
    <source>
        <dbReference type="ARBA" id="ARBA00004922"/>
    </source>
</evidence>
<evidence type="ECO:0000256" key="6">
    <source>
        <dbReference type="ARBA" id="ARBA00022679"/>
    </source>
</evidence>
<evidence type="ECO:0000256" key="7">
    <source>
        <dbReference type="ARBA" id="ARBA00022692"/>
    </source>
</evidence>
<evidence type="ECO:0000259" key="13">
    <source>
        <dbReference type="Pfam" id="PF02434"/>
    </source>
</evidence>
<keyword evidence="5" id="KW-0328">Glycosyltransferase</keyword>
<keyword evidence="7 12" id="KW-0812">Transmembrane</keyword>
<accession>A0A6J2TMB8</accession>
<dbReference type="InterPro" id="IPR029044">
    <property type="entry name" value="Nucleotide-diphossugar_trans"/>
</dbReference>
<dbReference type="InterPro" id="IPR026050">
    <property type="entry name" value="C1GALT1/C1GALT1_chp1"/>
</dbReference>
<evidence type="ECO:0000313" key="14">
    <source>
        <dbReference type="Proteomes" id="UP000504634"/>
    </source>
</evidence>
<dbReference type="GO" id="GO:0016020">
    <property type="term" value="C:membrane"/>
    <property type="evidence" value="ECO:0007669"/>
    <property type="project" value="UniProtKB-SubCell"/>
</dbReference>
<dbReference type="PANTHER" id="PTHR23033">
    <property type="entry name" value="BETA1,3-GALACTOSYLTRANSFERASE"/>
    <property type="match status" value="1"/>
</dbReference>
<evidence type="ECO:0000313" key="15">
    <source>
        <dbReference type="RefSeq" id="XP_030377706.1"/>
    </source>
</evidence>
<dbReference type="RefSeq" id="XP_030377706.1">
    <property type="nucleotide sequence ID" value="XM_030521846.1"/>
</dbReference>
<dbReference type="Proteomes" id="UP000504634">
    <property type="component" value="Unplaced"/>
</dbReference>
<evidence type="ECO:0000256" key="3">
    <source>
        <dbReference type="ARBA" id="ARBA00006462"/>
    </source>
</evidence>
<dbReference type="OrthoDB" id="414175at2759"/>
<keyword evidence="9" id="KW-0735">Signal-anchor</keyword>
<dbReference type="EC" id="2.4.1.122" evidence="4"/>
<evidence type="ECO:0000256" key="1">
    <source>
        <dbReference type="ARBA" id="ARBA00004606"/>
    </source>
</evidence>
<evidence type="ECO:0000256" key="8">
    <source>
        <dbReference type="ARBA" id="ARBA00022741"/>
    </source>
</evidence>
<comment type="similarity">
    <text evidence="3">Belongs to the glycosyltransferase 31 family. Beta3-Gal-T subfamily.</text>
</comment>
<evidence type="ECO:0000256" key="9">
    <source>
        <dbReference type="ARBA" id="ARBA00022968"/>
    </source>
</evidence>
<sequence>MGSVPATSSRLLQGQLHLLCGFIAGFVCSFVLLLCVYDVHNPPCWPSSTLPATAVTLKLNQQRPNLALGLQRQLRILCMVLTCPDYIERYAQHVRATWGQRCTKLVFVSSEHNESLGVVRVIEPEADAYDNLWNKTREGFRHVYETYGGQYDWFIKADDDTYVIMENLRYMLAAYDPNMPIYFGYKMNRYNVSYMSGGASYILSREALRRFRRQAYESSKICPEAKKNGIEDFYMGICLQNVGVHLIDARYALTNDIKTKLFPLDVAKYMYDVNITIPDWLRLMTATEIETGPGCCSNYSIAFHYTTPERMYLYEFLIYRLRVFGVARHLEEVPKPFTWAQVEKMFPLEHNTMIRDLTQMLERPDNF</sequence>
<keyword evidence="14" id="KW-1185">Reference proteome</keyword>
<dbReference type="GO" id="GO:0000166">
    <property type="term" value="F:nucleotide binding"/>
    <property type="evidence" value="ECO:0007669"/>
    <property type="project" value="UniProtKB-KW"/>
</dbReference>
<proteinExistence type="inferred from homology"/>